<feature type="domain" description="EF-hand" evidence="3">
    <location>
        <begin position="59"/>
        <end position="89"/>
    </location>
</feature>
<sequence>MASLSEEEFSRLRIVTMELQTGDFTNSGELFNIFDRNKNGKIDASELRTVMGRIFDEEISDEKIQRFMTRVDLNKDGFIDISEFIQSFK</sequence>
<dbReference type="OrthoDB" id="418109at2759"/>
<dbReference type="EMBL" id="MPUH01000127">
    <property type="protein sequence ID" value="OMJ89395.1"/>
    <property type="molecule type" value="Genomic_DNA"/>
</dbReference>
<dbReference type="PANTHER" id="PTHR23050">
    <property type="entry name" value="CALCIUM BINDING PROTEIN"/>
    <property type="match status" value="1"/>
</dbReference>
<evidence type="ECO:0000256" key="1">
    <source>
        <dbReference type="ARBA" id="ARBA00022737"/>
    </source>
</evidence>
<accession>A0A1R2CKB0</accession>
<dbReference type="Proteomes" id="UP000187209">
    <property type="component" value="Unassembled WGS sequence"/>
</dbReference>
<gene>
    <name evidence="4" type="ORF">SteCoe_8501</name>
</gene>
<dbReference type="SUPFAM" id="SSF47473">
    <property type="entry name" value="EF-hand"/>
    <property type="match status" value="1"/>
</dbReference>
<dbReference type="AlphaFoldDB" id="A0A1R2CKB0"/>
<protein>
    <recommendedName>
        <fullName evidence="3">EF-hand domain-containing protein</fullName>
    </recommendedName>
</protein>
<proteinExistence type="predicted"/>
<dbReference type="CDD" id="cd00051">
    <property type="entry name" value="EFh"/>
    <property type="match status" value="1"/>
</dbReference>
<keyword evidence="1" id="KW-0677">Repeat</keyword>
<dbReference type="Pfam" id="PF13499">
    <property type="entry name" value="EF-hand_7"/>
    <property type="match status" value="1"/>
</dbReference>
<comment type="caution">
    <text evidence="4">The sequence shown here is derived from an EMBL/GenBank/DDBJ whole genome shotgun (WGS) entry which is preliminary data.</text>
</comment>
<dbReference type="InterPro" id="IPR050145">
    <property type="entry name" value="Centrin_CML-like"/>
</dbReference>
<keyword evidence="2" id="KW-0106">Calcium</keyword>
<dbReference type="InterPro" id="IPR002048">
    <property type="entry name" value="EF_hand_dom"/>
</dbReference>
<organism evidence="4 5">
    <name type="scientific">Stentor coeruleus</name>
    <dbReference type="NCBI Taxonomy" id="5963"/>
    <lineage>
        <taxon>Eukaryota</taxon>
        <taxon>Sar</taxon>
        <taxon>Alveolata</taxon>
        <taxon>Ciliophora</taxon>
        <taxon>Postciliodesmatophora</taxon>
        <taxon>Heterotrichea</taxon>
        <taxon>Heterotrichida</taxon>
        <taxon>Stentoridae</taxon>
        <taxon>Stentor</taxon>
    </lineage>
</organism>
<dbReference type="PROSITE" id="PS50222">
    <property type="entry name" value="EF_HAND_2"/>
    <property type="match status" value="2"/>
</dbReference>
<evidence type="ECO:0000313" key="4">
    <source>
        <dbReference type="EMBL" id="OMJ89395.1"/>
    </source>
</evidence>
<evidence type="ECO:0000259" key="3">
    <source>
        <dbReference type="PROSITE" id="PS50222"/>
    </source>
</evidence>
<dbReference type="GO" id="GO:0005509">
    <property type="term" value="F:calcium ion binding"/>
    <property type="evidence" value="ECO:0007669"/>
    <property type="project" value="InterPro"/>
</dbReference>
<dbReference type="InterPro" id="IPR018247">
    <property type="entry name" value="EF_Hand_1_Ca_BS"/>
</dbReference>
<keyword evidence="5" id="KW-1185">Reference proteome</keyword>
<dbReference type="PROSITE" id="PS00018">
    <property type="entry name" value="EF_HAND_1"/>
    <property type="match status" value="2"/>
</dbReference>
<evidence type="ECO:0000313" key="5">
    <source>
        <dbReference type="Proteomes" id="UP000187209"/>
    </source>
</evidence>
<feature type="domain" description="EF-hand" evidence="3">
    <location>
        <begin position="29"/>
        <end position="57"/>
    </location>
</feature>
<dbReference type="SMART" id="SM00054">
    <property type="entry name" value="EFh"/>
    <property type="match status" value="2"/>
</dbReference>
<evidence type="ECO:0000256" key="2">
    <source>
        <dbReference type="ARBA" id="ARBA00022837"/>
    </source>
</evidence>
<reference evidence="4 5" key="1">
    <citation type="submission" date="2016-11" db="EMBL/GenBank/DDBJ databases">
        <title>The macronuclear genome of Stentor coeruleus: a giant cell with tiny introns.</title>
        <authorList>
            <person name="Slabodnick M."/>
            <person name="Ruby J.G."/>
            <person name="Reiff S.B."/>
            <person name="Swart E.C."/>
            <person name="Gosai S."/>
            <person name="Prabakaran S."/>
            <person name="Witkowska E."/>
            <person name="Larue G.E."/>
            <person name="Fisher S."/>
            <person name="Freeman R.M."/>
            <person name="Gunawardena J."/>
            <person name="Chu W."/>
            <person name="Stover N.A."/>
            <person name="Gregory B.D."/>
            <person name="Nowacki M."/>
            <person name="Derisi J."/>
            <person name="Roy S.W."/>
            <person name="Marshall W.F."/>
            <person name="Sood P."/>
        </authorList>
    </citation>
    <scope>NUCLEOTIDE SEQUENCE [LARGE SCALE GENOMIC DNA]</scope>
    <source>
        <strain evidence="4">WM001</strain>
    </source>
</reference>
<name>A0A1R2CKB0_9CILI</name>
<dbReference type="InterPro" id="IPR011992">
    <property type="entry name" value="EF-hand-dom_pair"/>
</dbReference>
<dbReference type="Gene3D" id="1.10.238.10">
    <property type="entry name" value="EF-hand"/>
    <property type="match status" value="1"/>
</dbReference>